<dbReference type="EMBL" id="CP065956">
    <property type="protein sequence ID" value="QSR87088.1"/>
    <property type="molecule type" value="Genomic_DNA"/>
</dbReference>
<gene>
    <name evidence="3" type="ORF">EM20IM_01655</name>
</gene>
<feature type="compositionally biased region" description="Polar residues" evidence="2">
    <location>
        <begin position="479"/>
        <end position="488"/>
    </location>
</feature>
<accession>A0ABX7PWI6</accession>
<feature type="compositionally biased region" description="Polar residues" evidence="2">
    <location>
        <begin position="447"/>
        <end position="464"/>
    </location>
</feature>
<keyword evidence="1" id="KW-0175">Coiled coil</keyword>
<evidence type="ECO:0000256" key="2">
    <source>
        <dbReference type="SAM" id="MobiDB-lite"/>
    </source>
</evidence>
<feature type="region of interest" description="Disordered" evidence="2">
    <location>
        <begin position="434"/>
        <end position="505"/>
    </location>
</feature>
<evidence type="ECO:0000313" key="4">
    <source>
        <dbReference type="Proteomes" id="UP000663088"/>
    </source>
</evidence>
<evidence type="ECO:0000313" key="3">
    <source>
        <dbReference type="EMBL" id="QSR87088.1"/>
    </source>
</evidence>
<feature type="coiled-coil region" evidence="1">
    <location>
        <begin position="126"/>
        <end position="424"/>
    </location>
</feature>
<name>A0ABX7PWI6_9BACT</name>
<evidence type="ECO:0008006" key="5">
    <source>
        <dbReference type="Google" id="ProtNLM"/>
    </source>
</evidence>
<proteinExistence type="predicted"/>
<protein>
    <recommendedName>
        <fullName evidence="5">Chromosome partition protein Smc</fullName>
    </recommendedName>
</protein>
<organism evidence="3 4">
    <name type="scientific">Candidatus Methylacidiphilum infernorum</name>
    <dbReference type="NCBI Taxonomy" id="511746"/>
    <lineage>
        <taxon>Bacteria</taxon>
        <taxon>Pseudomonadati</taxon>
        <taxon>Verrucomicrobiota</taxon>
        <taxon>Methylacidiphilae</taxon>
        <taxon>Methylacidiphilales</taxon>
        <taxon>Methylacidiphilaceae</taxon>
        <taxon>Methylacidiphilum (ex Ratnadevi et al. 2023)</taxon>
    </lineage>
</organism>
<keyword evidence="4" id="KW-1185">Reference proteome</keyword>
<feature type="compositionally biased region" description="Basic residues" evidence="2">
    <location>
        <begin position="489"/>
        <end position="498"/>
    </location>
</feature>
<sequence length="521" mass="59863">MTVMGRDDKKESFLIPVFQVLFIFSLSSFLAFSAPLPKSPAVIPQDLFLDIYVTIQEGDRSLEKKDYQEASSKYREAESKLLELRKTNPRWEPRLVEYRLNYVHEKQREVQNKLAGLAVNPPQPALAQESVENKALENRLKEIEEKLADLEQVKSGLSKSPERAKQTAEIQDLFQALQKELVQVKQARKKQLEAQEQRINELTTQVSSLQKELAKAQAQSRNSPEVLNLQKKLGDLEEELRRANAAKANPKLAESEVAKMKDLAQKVQSLELALQRTKEEQLQIMQKNLEQSTKANQIVLLEERVQKLEAELAQARQEQNRMAQLNPSLVDYQQLSLLKEHMQRIEEQMARLSKKSEIQSLQTRTTENATEVEALKSRVNKLEEELARSKKREEQLLGSVSSQNAALQKKVMELQQQLAKEKEKSLAQDQLRGLNHQLPPSPAFPNKETTASQLQQATPPSFTGETKENTKEEYGQVKSGPQVSSSQAHPKKRRRRYNRSAEEELVHSWKKVKREFFSLFR</sequence>
<evidence type="ECO:0000256" key="1">
    <source>
        <dbReference type="SAM" id="Coils"/>
    </source>
</evidence>
<dbReference type="Proteomes" id="UP000663088">
    <property type="component" value="Chromosome"/>
</dbReference>
<reference evidence="3 4" key="1">
    <citation type="submission" date="2020-12" db="EMBL/GenBank/DDBJ databases">
        <authorList>
            <person name="Awala S.I."/>
            <person name="Gwak J.-H."/>
            <person name="Kim S.-J."/>
            <person name="Rhee S.-K."/>
        </authorList>
    </citation>
    <scope>NUCLEOTIDE SEQUENCE [LARGE SCALE GENOMIC DNA]</scope>
    <source>
        <strain evidence="3 4">IT5</strain>
    </source>
</reference>
<feature type="compositionally biased region" description="Basic and acidic residues" evidence="2">
    <location>
        <begin position="465"/>
        <end position="475"/>
    </location>
</feature>